<evidence type="ECO:0000256" key="4">
    <source>
        <dbReference type="ARBA" id="ARBA00023136"/>
    </source>
</evidence>
<reference evidence="6" key="1">
    <citation type="journal article" date="2014" name="Genome Announc.">
        <title>De novo whole-genome sequence and genome annotation of Lichtheimia ramosa.</title>
        <authorList>
            <person name="Linde J."/>
            <person name="Schwartze V."/>
            <person name="Binder U."/>
            <person name="Lass-Florl C."/>
            <person name="Voigt K."/>
            <person name="Horn F."/>
        </authorList>
    </citation>
    <scope>NUCLEOTIDE SEQUENCE</scope>
    <source>
        <strain evidence="6">JMRC FSU:6197</strain>
    </source>
</reference>
<keyword evidence="2 5" id="KW-0812">Transmembrane</keyword>
<evidence type="ECO:0000256" key="5">
    <source>
        <dbReference type="SAM" id="Phobius"/>
    </source>
</evidence>
<evidence type="ECO:0008006" key="7">
    <source>
        <dbReference type="Google" id="ProtNLM"/>
    </source>
</evidence>
<feature type="transmembrane region" description="Helical" evidence="5">
    <location>
        <begin position="74"/>
        <end position="96"/>
    </location>
</feature>
<protein>
    <recommendedName>
        <fullName evidence="7">COPI associated protein</fullName>
    </recommendedName>
</protein>
<comment type="subcellular location">
    <subcellularLocation>
        <location evidence="1">Membrane</location>
        <topology evidence="1">Multi-pass membrane protein</topology>
    </subcellularLocation>
</comment>
<evidence type="ECO:0000256" key="2">
    <source>
        <dbReference type="ARBA" id="ARBA00022692"/>
    </source>
</evidence>
<dbReference type="PANTHER" id="PTHR28128:SF1">
    <property type="entry name" value="GOLGI APPARATUS MEMBRANE PROTEIN TVP15"/>
    <property type="match status" value="1"/>
</dbReference>
<feature type="transmembrane region" description="Helical" evidence="5">
    <location>
        <begin position="102"/>
        <end position="122"/>
    </location>
</feature>
<accession>A0A077WX67</accession>
<dbReference type="EMBL" id="LK023350">
    <property type="protein sequence ID" value="CDS11819.1"/>
    <property type="molecule type" value="Genomic_DNA"/>
</dbReference>
<dbReference type="GO" id="GO:0000139">
    <property type="term" value="C:Golgi membrane"/>
    <property type="evidence" value="ECO:0007669"/>
    <property type="project" value="TreeGrafter"/>
</dbReference>
<sequence>MSIIDNLKEHINHSLVFRIINIIVACFMVIGGVCVILTGGFPQFIRGIYCIVFGVMVFVFEFRLPSIITQHVSYMFSFLGRGLFYIFIGCIILNYIPLAIASGVIVAVCGVAFCILQFVPGVEPPSNMKRQALDDSMDSHATGGGRAAQWAEQNYDNTANVEHGTNSVV</sequence>
<feature type="transmembrane region" description="Helical" evidence="5">
    <location>
        <begin position="44"/>
        <end position="62"/>
    </location>
</feature>
<keyword evidence="3 5" id="KW-1133">Transmembrane helix</keyword>
<feature type="transmembrane region" description="Helical" evidence="5">
    <location>
        <begin position="15"/>
        <end position="38"/>
    </location>
</feature>
<keyword evidence="4 5" id="KW-0472">Membrane</keyword>
<dbReference type="InterPro" id="IPR013714">
    <property type="entry name" value="Golgi_TVP15"/>
</dbReference>
<organism evidence="6">
    <name type="scientific">Lichtheimia ramosa</name>
    <dbReference type="NCBI Taxonomy" id="688394"/>
    <lineage>
        <taxon>Eukaryota</taxon>
        <taxon>Fungi</taxon>
        <taxon>Fungi incertae sedis</taxon>
        <taxon>Mucoromycota</taxon>
        <taxon>Mucoromycotina</taxon>
        <taxon>Mucoromycetes</taxon>
        <taxon>Mucorales</taxon>
        <taxon>Lichtheimiaceae</taxon>
        <taxon>Lichtheimia</taxon>
    </lineage>
</organism>
<name>A0A077WX67_9FUNG</name>
<proteinExistence type="predicted"/>
<evidence type="ECO:0000256" key="1">
    <source>
        <dbReference type="ARBA" id="ARBA00004141"/>
    </source>
</evidence>
<evidence type="ECO:0000256" key="3">
    <source>
        <dbReference type="ARBA" id="ARBA00022989"/>
    </source>
</evidence>
<dbReference type="AlphaFoldDB" id="A0A077WX67"/>
<evidence type="ECO:0000313" key="6">
    <source>
        <dbReference type="EMBL" id="CDS11819.1"/>
    </source>
</evidence>
<gene>
    <name evidence="6" type="ORF">LRAMOSA11463</name>
</gene>
<dbReference type="Pfam" id="PF08507">
    <property type="entry name" value="COPI_assoc"/>
    <property type="match status" value="1"/>
</dbReference>
<dbReference type="GO" id="GO:0016192">
    <property type="term" value="P:vesicle-mediated transport"/>
    <property type="evidence" value="ECO:0007669"/>
    <property type="project" value="TreeGrafter"/>
</dbReference>
<dbReference type="PANTHER" id="PTHR28128">
    <property type="entry name" value="GOLGI APPARATUS MEMBRANE PROTEIN TVP15"/>
    <property type="match status" value="1"/>
</dbReference>
<dbReference type="OrthoDB" id="423534at2759"/>